<reference evidence="5" key="2">
    <citation type="submission" date="2020-09" db="EMBL/GenBank/DDBJ databases">
        <authorList>
            <person name="Sun Q."/>
            <person name="Ohkuma M."/>
        </authorList>
    </citation>
    <scope>NUCLEOTIDE SEQUENCE</scope>
    <source>
        <strain evidence="5">JCM 3346</strain>
    </source>
</reference>
<dbReference type="GO" id="GO:0003677">
    <property type="term" value="F:DNA binding"/>
    <property type="evidence" value="ECO:0007669"/>
    <property type="project" value="UniProtKB-KW"/>
</dbReference>
<dbReference type="InterPro" id="IPR000524">
    <property type="entry name" value="Tscrpt_reg_HTH_GntR"/>
</dbReference>
<organism evidence="5 6">
    <name type="scientific">Agromyces mediolanus</name>
    <name type="common">Corynebacterium mediolanum</name>
    <dbReference type="NCBI Taxonomy" id="41986"/>
    <lineage>
        <taxon>Bacteria</taxon>
        <taxon>Bacillati</taxon>
        <taxon>Actinomycetota</taxon>
        <taxon>Actinomycetes</taxon>
        <taxon>Micrococcales</taxon>
        <taxon>Microbacteriaceae</taxon>
        <taxon>Agromyces</taxon>
    </lineage>
</organism>
<dbReference type="SMART" id="SM00895">
    <property type="entry name" value="FCD"/>
    <property type="match status" value="1"/>
</dbReference>
<dbReference type="Proteomes" id="UP000610303">
    <property type="component" value="Unassembled WGS sequence"/>
</dbReference>
<dbReference type="SMART" id="SM00345">
    <property type="entry name" value="HTH_GNTR"/>
    <property type="match status" value="1"/>
</dbReference>
<evidence type="ECO:0000256" key="2">
    <source>
        <dbReference type="ARBA" id="ARBA00023125"/>
    </source>
</evidence>
<dbReference type="Gene3D" id="1.20.120.530">
    <property type="entry name" value="GntR ligand-binding domain-like"/>
    <property type="match status" value="1"/>
</dbReference>
<evidence type="ECO:0000256" key="3">
    <source>
        <dbReference type="ARBA" id="ARBA00023163"/>
    </source>
</evidence>
<evidence type="ECO:0000313" key="6">
    <source>
        <dbReference type="Proteomes" id="UP000610303"/>
    </source>
</evidence>
<dbReference type="GO" id="GO:0003700">
    <property type="term" value="F:DNA-binding transcription factor activity"/>
    <property type="evidence" value="ECO:0007669"/>
    <property type="project" value="InterPro"/>
</dbReference>
<dbReference type="EMBL" id="BMRJ01000001">
    <property type="protein sequence ID" value="GGR22374.1"/>
    <property type="molecule type" value="Genomic_DNA"/>
</dbReference>
<gene>
    <name evidence="5" type="ORF">GCM10010196_15020</name>
</gene>
<dbReference type="InterPro" id="IPR011711">
    <property type="entry name" value="GntR_C"/>
</dbReference>
<reference evidence="5" key="1">
    <citation type="journal article" date="2014" name="Int. J. Syst. Evol. Microbiol.">
        <title>Complete genome sequence of Corynebacterium casei LMG S-19264T (=DSM 44701T), isolated from a smear-ripened cheese.</title>
        <authorList>
            <consortium name="US DOE Joint Genome Institute (JGI-PGF)"/>
            <person name="Walter F."/>
            <person name="Albersmeier A."/>
            <person name="Kalinowski J."/>
            <person name="Ruckert C."/>
        </authorList>
    </citation>
    <scope>NUCLEOTIDE SEQUENCE</scope>
    <source>
        <strain evidence="5">JCM 3346</strain>
    </source>
</reference>
<dbReference type="RefSeq" id="WP_189084621.1">
    <property type="nucleotide sequence ID" value="NZ_BMRJ01000001.1"/>
</dbReference>
<dbReference type="SUPFAM" id="SSF46785">
    <property type="entry name" value="Winged helix' DNA-binding domain"/>
    <property type="match status" value="1"/>
</dbReference>
<dbReference type="InterPro" id="IPR036388">
    <property type="entry name" value="WH-like_DNA-bd_sf"/>
</dbReference>
<keyword evidence="6" id="KW-1185">Reference proteome</keyword>
<dbReference type="InterPro" id="IPR036390">
    <property type="entry name" value="WH_DNA-bd_sf"/>
</dbReference>
<comment type="caution">
    <text evidence="5">The sequence shown here is derived from an EMBL/GenBank/DDBJ whole genome shotgun (WGS) entry which is preliminary data.</text>
</comment>
<dbReference type="PROSITE" id="PS50949">
    <property type="entry name" value="HTH_GNTR"/>
    <property type="match status" value="1"/>
</dbReference>
<dbReference type="Gene3D" id="1.10.10.10">
    <property type="entry name" value="Winged helix-like DNA-binding domain superfamily/Winged helix DNA-binding domain"/>
    <property type="match status" value="1"/>
</dbReference>
<dbReference type="AlphaFoldDB" id="A0A918CGT7"/>
<proteinExistence type="predicted"/>
<dbReference type="PANTHER" id="PTHR43537:SF45">
    <property type="entry name" value="GNTR FAMILY REGULATORY PROTEIN"/>
    <property type="match status" value="1"/>
</dbReference>
<protein>
    <submittedName>
        <fullName evidence="5">Transcriptional regulator</fullName>
    </submittedName>
</protein>
<dbReference type="PANTHER" id="PTHR43537">
    <property type="entry name" value="TRANSCRIPTIONAL REGULATOR, GNTR FAMILY"/>
    <property type="match status" value="1"/>
</dbReference>
<dbReference type="InterPro" id="IPR008920">
    <property type="entry name" value="TF_FadR/GntR_C"/>
</dbReference>
<sequence length="212" mass="22937">MASEPAARVPEAKRIQIALRQQIVEGQRVPGTPLVERSIGEEFGVSRLPVRQAIQGLVAEQLVVPGGARSPATVRGFDDEELDALSVVHATLERLVIRWAAMRRTAEQVEALRLIVPETALDGAVDAAAMRRAVLEFRAYLFVMADSPILDELNQLVGARVTQVISHALEPAVAGHYLEALYRAIALGDAELAETVLGEYIAPGKFDSAKRA</sequence>
<feature type="domain" description="HTH gntR-type" evidence="4">
    <location>
        <begin position="9"/>
        <end position="77"/>
    </location>
</feature>
<keyword evidence="3" id="KW-0804">Transcription</keyword>
<keyword evidence="1" id="KW-0805">Transcription regulation</keyword>
<keyword evidence="2" id="KW-0238">DNA-binding</keyword>
<name>A0A918CGT7_AGRME</name>
<dbReference type="Pfam" id="PF07729">
    <property type="entry name" value="FCD"/>
    <property type="match status" value="1"/>
</dbReference>
<dbReference type="SUPFAM" id="SSF48008">
    <property type="entry name" value="GntR ligand-binding domain-like"/>
    <property type="match status" value="1"/>
</dbReference>
<evidence type="ECO:0000256" key="1">
    <source>
        <dbReference type="ARBA" id="ARBA00023015"/>
    </source>
</evidence>
<accession>A0A918CGT7</accession>
<dbReference type="Pfam" id="PF00392">
    <property type="entry name" value="GntR"/>
    <property type="match status" value="1"/>
</dbReference>
<evidence type="ECO:0000259" key="4">
    <source>
        <dbReference type="PROSITE" id="PS50949"/>
    </source>
</evidence>
<evidence type="ECO:0000313" key="5">
    <source>
        <dbReference type="EMBL" id="GGR22374.1"/>
    </source>
</evidence>